<dbReference type="SUPFAM" id="SSF160387">
    <property type="entry name" value="NosL/MerB-like"/>
    <property type="match status" value="1"/>
</dbReference>
<dbReference type="InterPro" id="IPR053717">
    <property type="entry name" value="MerB_lyase_sf"/>
</dbReference>
<evidence type="ECO:0000313" key="2">
    <source>
        <dbReference type="Proteomes" id="UP000032250"/>
    </source>
</evidence>
<protein>
    <recommendedName>
        <fullName evidence="3">Alkylmercury lyase</fullName>
    </recommendedName>
</protein>
<evidence type="ECO:0008006" key="3">
    <source>
        <dbReference type="Google" id="ProtNLM"/>
    </source>
</evidence>
<reference evidence="1 2" key="1">
    <citation type="submission" date="2014-06" db="EMBL/GenBank/DDBJ databases">
        <title>Genome characterization of distinct group I Clostridium botulinum lineages.</title>
        <authorList>
            <person name="Giordani F."/>
            <person name="Anselmo A."/>
            <person name="Fillo S."/>
            <person name="Palozzi A.M."/>
            <person name="Fortunato A."/>
            <person name="Gentile B."/>
            <person name="Ciammaruconi A."/>
            <person name="Anniballi F."/>
            <person name="De Medici D."/>
            <person name="Lista F."/>
        </authorList>
    </citation>
    <scope>NUCLEOTIDE SEQUENCE [LARGE SCALE GENOMIC DNA]</scope>
    <source>
        <strain evidence="1 2">B2 450</strain>
    </source>
</reference>
<dbReference type="AlphaFoldDB" id="A0A0D1BTS9"/>
<dbReference type="Pfam" id="PF03243">
    <property type="entry name" value="MerB"/>
    <property type="match status" value="1"/>
</dbReference>
<proteinExistence type="predicted"/>
<name>A0A0D1BTS9_CLOBO</name>
<dbReference type="GO" id="GO:0018836">
    <property type="term" value="F:alkylmercury lyase activity"/>
    <property type="evidence" value="ECO:0007669"/>
    <property type="project" value="InterPro"/>
</dbReference>
<organism evidence="1 2">
    <name type="scientific">Clostridium botulinum B2 450</name>
    <dbReference type="NCBI Taxonomy" id="1379739"/>
    <lineage>
        <taxon>Bacteria</taxon>
        <taxon>Bacillati</taxon>
        <taxon>Bacillota</taxon>
        <taxon>Clostridia</taxon>
        <taxon>Eubacteriales</taxon>
        <taxon>Clostridiaceae</taxon>
        <taxon>Clostridium</taxon>
    </lineage>
</organism>
<dbReference type="Proteomes" id="UP000032250">
    <property type="component" value="Unassembled WGS sequence"/>
</dbReference>
<dbReference type="EMBL" id="JXSU01000008">
    <property type="protein sequence ID" value="KIS22146.1"/>
    <property type="molecule type" value="Genomic_DNA"/>
</dbReference>
<dbReference type="HOGENOM" id="CLU_118597_0_0_9"/>
<dbReference type="Gene3D" id="3.30.450.410">
    <property type="match status" value="1"/>
</dbReference>
<dbReference type="InterPro" id="IPR004927">
    <property type="entry name" value="MerB"/>
</dbReference>
<comment type="caution">
    <text evidence="1">The sequence shown here is derived from an EMBL/GenBank/DDBJ whole genome shotgun (WGS) entry which is preliminary data.</text>
</comment>
<accession>A0A0D1BTS9</accession>
<sequence>MLTLEKNNLLDKEIDLNVIKHYEKERLIINSIDSKLSYLEKKVRIYIMDYIIEEKRPYNLKNLDYNFIRNIGVTKDEFINIVLSLKNKKVLVMDEKENINFIYPVSAFDTNYKVKLEDGREINAMCAVDSIGTAFTFKQNIKIESSCIMCNDSIEVIIENGEIKKCIPENLRVLHVDLNKNNSWASSC</sequence>
<dbReference type="PATRIC" id="fig|1379739.3.peg.3767"/>
<gene>
    <name evidence="1" type="ORF">N495_16835</name>
</gene>
<dbReference type="OrthoDB" id="307302at2"/>
<evidence type="ECO:0000313" key="1">
    <source>
        <dbReference type="EMBL" id="KIS22146.1"/>
    </source>
</evidence>
<dbReference type="NCBIfam" id="NF040728">
    <property type="entry name" value="MerB_rel_SaoL"/>
    <property type="match status" value="1"/>
</dbReference>